<feature type="region of interest" description="Disordered" evidence="1">
    <location>
        <begin position="1"/>
        <end position="23"/>
    </location>
</feature>
<evidence type="ECO:0000313" key="4">
    <source>
        <dbReference type="Proteomes" id="UP000295146"/>
    </source>
</evidence>
<evidence type="ECO:0000256" key="2">
    <source>
        <dbReference type="SAM" id="Phobius"/>
    </source>
</evidence>
<keyword evidence="2" id="KW-0812">Transmembrane</keyword>
<comment type="caution">
    <text evidence="3">The sequence shown here is derived from an EMBL/GenBank/DDBJ whole genome shotgun (WGS) entry which is preliminary data.</text>
</comment>
<organism evidence="3 4">
    <name type="scientific">Kribbella pratensis</name>
    <dbReference type="NCBI Taxonomy" id="2512112"/>
    <lineage>
        <taxon>Bacteria</taxon>
        <taxon>Bacillati</taxon>
        <taxon>Actinomycetota</taxon>
        <taxon>Actinomycetes</taxon>
        <taxon>Propionibacteriales</taxon>
        <taxon>Kribbellaceae</taxon>
        <taxon>Kribbella</taxon>
    </lineage>
</organism>
<gene>
    <name evidence="3" type="ORF">EV653_4466</name>
</gene>
<name>A0A4R8CA90_9ACTN</name>
<accession>A0A4R8CA90</accession>
<dbReference type="Proteomes" id="UP000295146">
    <property type="component" value="Unassembled WGS sequence"/>
</dbReference>
<feature type="compositionally biased region" description="Gly residues" evidence="1">
    <location>
        <begin position="7"/>
        <end position="20"/>
    </location>
</feature>
<sequence length="63" mass="6400">MEAAGDAGAGGHVVGGGAPGEGSSRVGSVLHVVFTSLLVLVCVFMGWFSAFVVYRLYRGRNAG</sequence>
<proteinExistence type="predicted"/>
<feature type="transmembrane region" description="Helical" evidence="2">
    <location>
        <begin position="29"/>
        <end position="57"/>
    </location>
</feature>
<dbReference type="AlphaFoldDB" id="A0A4R8CA90"/>
<keyword evidence="4" id="KW-1185">Reference proteome</keyword>
<keyword evidence="2" id="KW-1133">Transmembrane helix</keyword>
<dbReference type="EMBL" id="SODP01000002">
    <property type="protein sequence ID" value="TDW70423.1"/>
    <property type="molecule type" value="Genomic_DNA"/>
</dbReference>
<evidence type="ECO:0000256" key="1">
    <source>
        <dbReference type="SAM" id="MobiDB-lite"/>
    </source>
</evidence>
<evidence type="ECO:0000313" key="3">
    <source>
        <dbReference type="EMBL" id="TDW70423.1"/>
    </source>
</evidence>
<protein>
    <submittedName>
        <fullName evidence="3">Uncharacterized protein</fullName>
    </submittedName>
</protein>
<reference evidence="3 4" key="1">
    <citation type="submission" date="2019-03" db="EMBL/GenBank/DDBJ databases">
        <title>Genomic Encyclopedia of Type Strains, Phase III (KMG-III): the genomes of soil and plant-associated and newly described type strains.</title>
        <authorList>
            <person name="Whitman W."/>
        </authorList>
    </citation>
    <scope>NUCLEOTIDE SEQUENCE [LARGE SCALE GENOMIC DNA]</scope>
    <source>
        <strain evidence="3 4">VKM Ac-2573</strain>
    </source>
</reference>
<keyword evidence="2" id="KW-0472">Membrane</keyword>